<dbReference type="AlphaFoldDB" id="A0A9P5YJD5"/>
<evidence type="ECO:0000313" key="2">
    <source>
        <dbReference type="EMBL" id="KAF9470374.1"/>
    </source>
</evidence>
<keyword evidence="1" id="KW-1133">Transmembrane helix</keyword>
<sequence length="86" mass="9271">MAHLFNHALSHARGGRVDSSFVTVVHSHLPSHSCLSVFAPPSSLRPPITSVAVSVIAAIVAFAMLSVRERKVTHIPRWRGGRPQAV</sequence>
<name>A0A9P5YJD5_9AGAR</name>
<dbReference type="Proteomes" id="UP000807469">
    <property type="component" value="Unassembled WGS sequence"/>
</dbReference>
<evidence type="ECO:0000313" key="3">
    <source>
        <dbReference type="Proteomes" id="UP000807469"/>
    </source>
</evidence>
<proteinExistence type="predicted"/>
<keyword evidence="1" id="KW-0472">Membrane</keyword>
<organism evidence="2 3">
    <name type="scientific">Pholiota conissans</name>
    <dbReference type="NCBI Taxonomy" id="109636"/>
    <lineage>
        <taxon>Eukaryota</taxon>
        <taxon>Fungi</taxon>
        <taxon>Dikarya</taxon>
        <taxon>Basidiomycota</taxon>
        <taxon>Agaricomycotina</taxon>
        <taxon>Agaricomycetes</taxon>
        <taxon>Agaricomycetidae</taxon>
        <taxon>Agaricales</taxon>
        <taxon>Agaricineae</taxon>
        <taxon>Strophariaceae</taxon>
        <taxon>Pholiota</taxon>
    </lineage>
</organism>
<keyword evidence="1" id="KW-0812">Transmembrane</keyword>
<gene>
    <name evidence="2" type="ORF">BDN70DRAFT_712011</name>
</gene>
<dbReference type="EMBL" id="MU156039">
    <property type="protein sequence ID" value="KAF9470374.1"/>
    <property type="molecule type" value="Genomic_DNA"/>
</dbReference>
<evidence type="ECO:0000256" key="1">
    <source>
        <dbReference type="SAM" id="Phobius"/>
    </source>
</evidence>
<reference evidence="2" key="1">
    <citation type="submission" date="2020-11" db="EMBL/GenBank/DDBJ databases">
        <authorList>
            <consortium name="DOE Joint Genome Institute"/>
            <person name="Ahrendt S."/>
            <person name="Riley R."/>
            <person name="Andreopoulos W."/>
            <person name="Labutti K."/>
            <person name="Pangilinan J."/>
            <person name="Ruiz-Duenas F.J."/>
            <person name="Barrasa J.M."/>
            <person name="Sanchez-Garcia M."/>
            <person name="Camarero S."/>
            <person name="Miyauchi S."/>
            <person name="Serrano A."/>
            <person name="Linde D."/>
            <person name="Babiker R."/>
            <person name="Drula E."/>
            <person name="Ayuso-Fernandez I."/>
            <person name="Pacheco R."/>
            <person name="Padilla G."/>
            <person name="Ferreira P."/>
            <person name="Barriuso J."/>
            <person name="Kellner H."/>
            <person name="Castanera R."/>
            <person name="Alfaro M."/>
            <person name="Ramirez L."/>
            <person name="Pisabarro A.G."/>
            <person name="Kuo A."/>
            <person name="Tritt A."/>
            <person name="Lipzen A."/>
            <person name="He G."/>
            <person name="Yan M."/>
            <person name="Ng V."/>
            <person name="Cullen D."/>
            <person name="Martin F."/>
            <person name="Rosso M.-N."/>
            <person name="Henrissat B."/>
            <person name="Hibbett D."/>
            <person name="Martinez A.T."/>
            <person name="Grigoriev I.V."/>
        </authorList>
    </citation>
    <scope>NUCLEOTIDE SEQUENCE</scope>
    <source>
        <strain evidence="2">CIRM-BRFM 674</strain>
    </source>
</reference>
<protein>
    <submittedName>
        <fullName evidence="2">Uncharacterized protein</fullName>
    </submittedName>
</protein>
<keyword evidence="3" id="KW-1185">Reference proteome</keyword>
<comment type="caution">
    <text evidence="2">The sequence shown here is derived from an EMBL/GenBank/DDBJ whole genome shotgun (WGS) entry which is preliminary data.</text>
</comment>
<accession>A0A9P5YJD5</accession>
<feature type="transmembrane region" description="Helical" evidence="1">
    <location>
        <begin position="48"/>
        <end position="67"/>
    </location>
</feature>